<accession>A0AA35T2U3</accession>
<dbReference type="EMBL" id="CASHTH010003082">
    <property type="protein sequence ID" value="CAI8040112.1"/>
    <property type="molecule type" value="Genomic_DNA"/>
</dbReference>
<proteinExistence type="predicted"/>
<evidence type="ECO:0000313" key="2">
    <source>
        <dbReference type="EMBL" id="CAI8040112.1"/>
    </source>
</evidence>
<name>A0AA35T2U3_GEOBA</name>
<keyword evidence="3" id="KW-1185">Reference proteome</keyword>
<organism evidence="2 3">
    <name type="scientific">Geodia barretti</name>
    <name type="common">Barrett's horny sponge</name>
    <dbReference type="NCBI Taxonomy" id="519541"/>
    <lineage>
        <taxon>Eukaryota</taxon>
        <taxon>Metazoa</taxon>
        <taxon>Porifera</taxon>
        <taxon>Demospongiae</taxon>
        <taxon>Heteroscleromorpha</taxon>
        <taxon>Tetractinellida</taxon>
        <taxon>Astrophorina</taxon>
        <taxon>Geodiidae</taxon>
        <taxon>Geodia</taxon>
    </lineage>
</organism>
<evidence type="ECO:0000313" key="3">
    <source>
        <dbReference type="Proteomes" id="UP001174909"/>
    </source>
</evidence>
<comment type="caution">
    <text evidence="2">The sequence shown here is derived from an EMBL/GenBank/DDBJ whole genome shotgun (WGS) entry which is preliminary data.</text>
</comment>
<sequence length="460" mass="50243">MVHTHSFAIYGKNYCFSKRKRTMTFAAFLLALLIVQEARARGEDCDNGLAPDYTRVVCDIIGDESGCSSVEYLQPDRSCINRNSSSDCLVSAGLELYVTCCNDDLVLFRNGQNLSSHTVSWTFATSFESGLYECRWRGNGTSFANRSVVVDGTVYVIPGDLIFNQDCERRIAGDFNCSVARSYKYYGVKDGYTLHDIQFNVLGARPISLSLEMIWVDHYPVELDLSLSNDTALNNTISHTATVESHNLVFVGRASTRAYVVVTGTTSNRSSSMCVSITFSGEVILLPNESLPAHLTVVEGQRADFHCDAHTTQLTVPAFTVSFLVKLPSSNIAQCSNHTFSRSQALIMNSAVKDRSCSGLVFTESYSGDSHLQDRTNHLTASWPSVNLSMSGAEVVCAQASSGITQWARTATLTVLPASSTSAIMLPVSPTVAMPLIHLASPDSVHWQPSLSCLLGELFY</sequence>
<dbReference type="AlphaFoldDB" id="A0AA35T2U3"/>
<protein>
    <recommendedName>
        <fullName evidence="4">Ig-like domain-containing protein</fullName>
    </recommendedName>
</protein>
<dbReference type="Proteomes" id="UP001174909">
    <property type="component" value="Unassembled WGS sequence"/>
</dbReference>
<gene>
    <name evidence="2" type="ORF">GBAR_LOCUS22352</name>
</gene>
<evidence type="ECO:0008006" key="4">
    <source>
        <dbReference type="Google" id="ProtNLM"/>
    </source>
</evidence>
<evidence type="ECO:0000256" key="1">
    <source>
        <dbReference type="SAM" id="SignalP"/>
    </source>
</evidence>
<feature type="chain" id="PRO_5041386863" description="Ig-like domain-containing protein" evidence="1">
    <location>
        <begin position="41"/>
        <end position="460"/>
    </location>
</feature>
<feature type="signal peptide" evidence="1">
    <location>
        <begin position="1"/>
        <end position="40"/>
    </location>
</feature>
<reference evidence="2" key="1">
    <citation type="submission" date="2023-03" db="EMBL/GenBank/DDBJ databases">
        <authorList>
            <person name="Steffen K."/>
            <person name="Cardenas P."/>
        </authorList>
    </citation>
    <scope>NUCLEOTIDE SEQUENCE</scope>
</reference>
<keyword evidence="1" id="KW-0732">Signal</keyword>